<feature type="transmembrane region" description="Helical" evidence="1">
    <location>
        <begin position="29"/>
        <end position="48"/>
    </location>
</feature>
<keyword evidence="1" id="KW-1133">Transmembrane helix</keyword>
<evidence type="ECO:0000256" key="1">
    <source>
        <dbReference type="SAM" id="Phobius"/>
    </source>
</evidence>
<feature type="transmembrane region" description="Helical" evidence="1">
    <location>
        <begin position="60"/>
        <end position="77"/>
    </location>
</feature>
<gene>
    <name evidence="2" type="ORF">J2Y00_002525</name>
</gene>
<reference evidence="2" key="1">
    <citation type="submission" date="2023-07" db="EMBL/GenBank/DDBJ databases">
        <title>Sorghum-associated microbial communities from plants grown in Nebraska, USA.</title>
        <authorList>
            <person name="Schachtman D."/>
        </authorList>
    </citation>
    <scope>NUCLEOTIDE SEQUENCE</scope>
    <source>
        <strain evidence="2">BE330</strain>
    </source>
</reference>
<dbReference type="RefSeq" id="WP_309853767.1">
    <property type="nucleotide sequence ID" value="NZ_JAVDQJ010000004.1"/>
</dbReference>
<evidence type="ECO:0000313" key="2">
    <source>
        <dbReference type="EMBL" id="MDR6218928.1"/>
    </source>
</evidence>
<keyword evidence="1" id="KW-0812">Transmembrane</keyword>
<sequence length="163" mass="16989">MAGPAVSQIKAAFALSALLSFPAGFLHPTAGQVTLLIAAASLVLLHLLELRRAHRAGRSLTFGHAAAPAAGLAGALWLSGAAIAPLAALAGLLSLLLLIGVTLTPEDIRQLRRSPGRGLARVAVTAAHLIDVTSRFVRDLRQVPTRATRSCRTLLEEMLRDAA</sequence>
<dbReference type="EMBL" id="JAVDQK010000005">
    <property type="protein sequence ID" value="MDR6218928.1"/>
    <property type="molecule type" value="Genomic_DNA"/>
</dbReference>
<protein>
    <submittedName>
        <fullName evidence="2">Uncharacterized protein</fullName>
    </submittedName>
</protein>
<dbReference type="Proteomes" id="UP001185331">
    <property type="component" value="Unassembled WGS sequence"/>
</dbReference>
<feature type="transmembrane region" description="Helical" evidence="1">
    <location>
        <begin position="83"/>
        <end position="103"/>
    </location>
</feature>
<comment type="caution">
    <text evidence="2">The sequence shown here is derived from an EMBL/GenBank/DDBJ whole genome shotgun (WGS) entry which is preliminary data.</text>
</comment>
<proteinExistence type="predicted"/>
<accession>A0AAE4BLG4</accession>
<evidence type="ECO:0000313" key="3">
    <source>
        <dbReference type="Proteomes" id="UP001185331"/>
    </source>
</evidence>
<keyword evidence="1" id="KW-0472">Membrane</keyword>
<name>A0AAE4BLG4_9DEIO</name>
<organism evidence="2 3">
    <name type="scientific">Deinococcus soli</name>
    <name type="common">ex Cha et al. 2016</name>
    <dbReference type="NCBI Taxonomy" id="1309411"/>
    <lineage>
        <taxon>Bacteria</taxon>
        <taxon>Thermotogati</taxon>
        <taxon>Deinococcota</taxon>
        <taxon>Deinococci</taxon>
        <taxon>Deinococcales</taxon>
        <taxon>Deinococcaceae</taxon>
        <taxon>Deinococcus</taxon>
    </lineage>
</organism>
<dbReference type="AlphaFoldDB" id="A0AAE4BLG4"/>